<feature type="compositionally biased region" description="Polar residues" evidence="1">
    <location>
        <begin position="55"/>
        <end position="66"/>
    </location>
</feature>
<dbReference type="Proteomes" id="UP001153461">
    <property type="component" value="Unassembled WGS sequence"/>
</dbReference>
<comment type="caution">
    <text evidence="2">The sequence shown here is derived from an EMBL/GenBank/DDBJ whole genome shotgun (WGS) entry which is preliminary data.</text>
</comment>
<sequence length="112" mass="11689">MAEGNNLQLRVATSPAITDSNPLGTSTFPGSATSDVPSGSTHSLQDARNSRRSVIGSSLRDSTSNTPHEKTESSAIDPLSQVSSNLSADLRHRIGLSPGADHVHVLLCATRI</sequence>
<organism evidence="2 3">
    <name type="scientific">Penicillium nalgiovense</name>
    <dbReference type="NCBI Taxonomy" id="60175"/>
    <lineage>
        <taxon>Eukaryota</taxon>
        <taxon>Fungi</taxon>
        <taxon>Dikarya</taxon>
        <taxon>Ascomycota</taxon>
        <taxon>Pezizomycotina</taxon>
        <taxon>Eurotiomycetes</taxon>
        <taxon>Eurotiomycetidae</taxon>
        <taxon>Eurotiales</taxon>
        <taxon>Aspergillaceae</taxon>
        <taxon>Penicillium</taxon>
    </lineage>
</organism>
<proteinExistence type="predicted"/>
<reference evidence="2" key="1">
    <citation type="submission" date="2021-07" db="EMBL/GenBank/DDBJ databases">
        <authorList>
            <person name="Branca A.L. A."/>
        </authorList>
    </citation>
    <scope>NUCLEOTIDE SEQUENCE</scope>
</reference>
<dbReference type="EMBL" id="CAJVNV010000554">
    <property type="protein sequence ID" value="CAG8230736.1"/>
    <property type="molecule type" value="Genomic_DNA"/>
</dbReference>
<gene>
    <name evidence="2" type="ORF">PNAL_LOCUS8250</name>
</gene>
<evidence type="ECO:0000313" key="2">
    <source>
        <dbReference type="EMBL" id="CAG8230736.1"/>
    </source>
</evidence>
<dbReference type="OrthoDB" id="2505440at2759"/>
<protein>
    <submittedName>
        <fullName evidence="2">Uncharacterized protein</fullName>
    </submittedName>
</protein>
<name>A0A9W4I2G0_PENNA</name>
<dbReference type="AlphaFoldDB" id="A0A9W4I2G0"/>
<evidence type="ECO:0000313" key="3">
    <source>
        <dbReference type="Proteomes" id="UP001153461"/>
    </source>
</evidence>
<evidence type="ECO:0000256" key="1">
    <source>
        <dbReference type="SAM" id="MobiDB-lite"/>
    </source>
</evidence>
<feature type="region of interest" description="Disordered" evidence="1">
    <location>
        <begin position="1"/>
        <end position="81"/>
    </location>
</feature>
<accession>A0A9W4I2G0</accession>
<feature type="compositionally biased region" description="Polar residues" evidence="1">
    <location>
        <begin position="15"/>
        <end position="47"/>
    </location>
</feature>